<proteinExistence type="predicted"/>
<dbReference type="PATRIC" id="fig|1280950.3.peg.2170"/>
<dbReference type="RefSeq" id="WP_035616873.1">
    <property type="nucleotide sequence ID" value="NZ_ARYK01000005.1"/>
</dbReference>
<comment type="caution">
    <text evidence="1">The sequence shown here is derived from an EMBL/GenBank/DDBJ whole genome shotgun (WGS) entry which is preliminary data.</text>
</comment>
<dbReference type="AlphaFoldDB" id="A0A059FMD3"/>
<evidence type="ECO:0000313" key="2">
    <source>
        <dbReference type="Proteomes" id="UP000025171"/>
    </source>
</evidence>
<name>A0A059FMD3_9PROT</name>
<organism evidence="1 2">
    <name type="scientific">Hyphomonas johnsonii MHS-2</name>
    <dbReference type="NCBI Taxonomy" id="1280950"/>
    <lineage>
        <taxon>Bacteria</taxon>
        <taxon>Pseudomonadati</taxon>
        <taxon>Pseudomonadota</taxon>
        <taxon>Alphaproteobacteria</taxon>
        <taxon>Hyphomonadales</taxon>
        <taxon>Hyphomonadaceae</taxon>
        <taxon>Hyphomonas</taxon>
    </lineage>
</organism>
<reference evidence="1 2" key="1">
    <citation type="journal article" date="2014" name="Antonie Van Leeuwenhoek">
        <title>Hyphomonas beringensis sp. nov. and Hyphomonas chukchiensis sp. nov., isolated from surface seawater of the Bering Sea and Chukchi Sea.</title>
        <authorList>
            <person name="Li C."/>
            <person name="Lai Q."/>
            <person name="Li G."/>
            <person name="Dong C."/>
            <person name="Wang J."/>
            <person name="Liao Y."/>
            <person name="Shao Z."/>
        </authorList>
    </citation>
    <scope>NUCLEOTIDE SEQUENCE [LARGE SCALE GENOMIC DNA]</scope>
    <source>
        <strain evidence="1 2">MHS-2</strain>
    </source>
</reference>
<sequence length="143" mass="15407">MALNPNYSAVSGRQHVTGNWALTLPGEFNRREEQAGLCFWRPGLTVWLTAYGVEDGMSIDDRMARDKANASPEASEISESVGGGVARLSYRLSETRGDGARVQGLYAFAHGAEGQVMVAAYFDDETDLDAARQIGASLEYLGA</sequence>
<dbReference type="EMBL" id="ARYK01000005">
    <property type="protein sequence ID" value="KCZ91608.1"/>
    <property type="molecule type" value="Genomic_DNA"/>
</dbReference>
<keyword evidence="2" id="KW-1185">Reference proteome</keyword>
<protein>
    <submittedName>
        <fullName evidence="1">Uncharacterized protein</fullName>
    </submittedName>
</protein>
<gene>
    <name evidence="1" type="ORF">HJO_10842</name>
</gene>
<dbReference type="Proteomes" id="UP000025171">
    <property type="component" value="Unassembled WGS sequence"/>
</dbReference>
<dbReference type="STRING" id="1280950.HJO_10842"/>
<accession>A0A059FMD3</accession>
<dbReference type="OrthoDB" id="4827574at2"/>
<evidence type="ECO:0000313" key="1">
    <source>
        <dbReference type="EMBL" id="KCZ91608.1"/>
    </source>
</evidence>